<dbReference type="GO" id="GO:0055120">
    <property type="term" value="C:striated muscle dense body"/>
    <property type="evidence" value="ECO:0007669"/>
    <property type="project" value="TreeGrafter"/>
</dbReference>
<dbReference type="Proteomes" id="UP000515158">
    <property type="component" value="Unplaced"/>
</dbReference>
<feature type="transmembrane region" description="Helical" evidence="3">
    <location>
        <begin position="621"/>
        <end position="638"/>
    </location>
</feature>
<dbReference type="AlphaFoldDB" id="A0A6P8YLA7"/>
<dbReference type="FunCoup" id="A0A6P8YLA7">
    <property type="interactions" value="31"/>
</dbReference>
<gene>
    <name evidence="5" type="primary">LOC117643042</name>
</gene>
<reference evidence="5" key="1">
    <citation type="submission" date="2025-08" db="UniProtKB">
        <authorList>
            <consortium name="RefSeq"/>
        </authorList>
    </citation>
    <scope>IDENTIFICATION</scope>
    <source>
        <tissue evidence="5">Total insect</tissue>
    </source>
</reference>
<protein>
    <submittedName>
        <fullName evidence="5">UNC93-like protein</fullName>
    </submittedName>
</protein>
<evidence type="ECO:0000313" key="4">
    <source>
        <dbReference type="Proteomes" id="UP000515158"/>
    </source>
</evidence>
<dbReference type="InterPro" id="IPR051951">
    <property type="entry name" value="UNC-93_regulatory"/>
</dbReference>
<keyword evidence="3" id="KW-1133">Transmembrane helix</keyword>
<dbReference type="SUPFAM" id="SSF103473">
    <property type="entry name" value="MFS general substrate transporter"/>
    <property type="match status" value="2"/>
</dbReference>
<proteinExistence type="inferred from homology"/>
<dbReference type="GeneID" id="117643042"/>
<feature type="transmembrane region" description="Helical" evidence="3">
    <location>
        <begin position="224"/>
        <end position="248"/>
    </location>
</feature>
<feature type="transmembrane region" description="Helical" evidence="3">
    <location>
        <begin position="169"/>
        <end position="192"/>
    </location>
</feature>
<accession>A0A6P8YLA7</accession>
<feature type="region of interest" description="Disordered" evidence="2">
    <location>
        <begin position="67"/>
        <end position="97"/>
    </location>
</feature>
<feature type="transmembrane region" description="Helical" evidence="3">
    <location>
        <begin position="128"/>
        <end position="157"/>
    </location>
</feature>
<feature type="transmembrane region" description="Helical" evidence="3">
    <location>
        <begin position="498"/>
        <end position="518"/>
    </location>
</feature>
<dbReference type="GO" id="GO:0005886">
    <property type="term" value="C:plasma membrane"/>
    <property type="evidence" value="ECO:0007669"/>
    <property type="project" value="TreeGrafter"/>
</dbReference>
<feature type="transmembrane region" description="Helical" evidence="3">
    <location>
        <begin position="411"/>
        <end position="432"/>
    </location>
</feature>
<evidence type="ECO:0000313" key="5">
    <source>
        <dbReference type="RefSeq" id="XP_034237571.1"/>
    </source>
</evidence>
<feature type="transmembrane region" description="Helical" evidence="3">
    <location>
        <begin position="598"/>
        <end position="615"/>
    </location>
</feature>
<feature type="transmembrane region" description="Helical" evidence="3">
    <location>
        <begin position="199"/>
        <end position="218"/>
    </location>
</feature>
<evidence type="ECO:0000256" key="2">
    <source>
        <dbReference type="SAM" id="MobiDB-lite"/>
    </source>
</evidence>
<comment type="similarity">
    <text evidence="1">Belongs to the unc-93 family.</text>
</comment>
<dbReference type="InParanoid" id="A0A6P8YLA7"/>
<evidence type="ECO:0000256" key="1">
    <source>
        <dbReference type="ARBA" id="ARBA00009172"/>
    </source>
</evidence>
<name>A0A6P8YLA7_THRPL</name>
<dbReference type="OrthoDB" id="10010517at2759"/>
<sequence>MVYYYMLASGQGPLGPKCLKGAPQGPQGVPLDPKGLRKDPKAGGTVCTPPCGITTCSQWALGPASVTASDHRPDPHAAYSPQRFPGRRRDSLTSSTGTSSVRRLIAVVRSTPSRLGPVYTRRTLCRNYAALCMGHTMFVVALMPLVALQGSVSAWWWSWSYPSDPNSDAGALLLIAFFAAAALSALVAPAVVARLGPNWTLILGYLGISVFLAAHLYPTLEVLLPTYLAAGLCLGPLAVARVTVLMALSSKLALQLTEQEEQDADAEELEAVMAGAGGGGRTETVLRRLARGLQMAHDVGLALGSVIASILLWYTLPEAADSLWETAWAAPDEANTTSLMPIPSTAFLEAFWQRSEDGVRVCGAQACPIGYNDAAWEAVAVAGPRNLAHLLALNVTEWGGKLVRLPCKATAVLASVFLGCAIMGLALTAVFLDHLRGTSLHGDSGGLQERPASVLRVVWDSFKDARMQLIVPLSIFIGLEQGFMFADFSKWYVVCSLGLHNVCLVFMSMGLMQSVAAFTLSMLLQHIRRYIVIGVGLAFHTCLIMVLLMWLPSAEDSALFYVISAAWGVCNAIWETLSFSLLVRVYPDQWQGPVSQSNLWRFLGLALSFLMHAAACNSFKLYALFAALVFAVTPYAWLEYRLDARRRSKQQAVPL</sequence>
<keyword evidence="4" id="KW-1185">Reference proteome</keyword>
<feature type="transmembrane region" description="Helical" evidence="3">
    <location>
        <begin position="558"/>
        <end position="586"/>
    </location>
</feature>
<feature type="transmembrane region" description="Helical" evidence="3">
    <location>
        <begin position="530"/>
        <end position="552"/>
    </location>
</feature>
<dbReference type="RefSeq" id="XP_034237571.1">
    <property type="nucleotide sequence ID" value="XM_034381680.1"/>
</dbReference>
<organism evidence="5">
    <name type="scientific">Thrips palmi</name>
    <name type="common">Melon thrips</name>
    <dbReference type="NCBI Taxonomy" id="161013"/>
    <lineage>
        <taxon>Eukaryota</taxon>
        <taxon>Metazoa</taxon>
        <taxon>Ecdysozoa</taxon>
        <taxon>Arthropoda</taxon>
        <taxon>Hexapoda</taxon>
        <taxon>Insecta</taxon>
        <taxon>Pterygota</taxon>
        <taxon>Neoptera</taxon>
        <taxon>Paraneoptera</taxon>
        <taxon>Thysanoptera</taxon>
        <taxon>Terebrantia</taxon>
        <taxon>Thripoidea</taxon>
        <taxon>Thripidae</taxon>
        <taxon>Thrips</taxon>
    </lineage>
</organism>
<dbReference type="KEGG" id="tpal:117643042"/>
<evidence type="ECO:0000256" key="3">
    <source>
        <dbReference type="SAM" id="Phobius"/>
    </source>
</evidence>
<dbReference type="PANTHER" id="PTHR19444:SF11">
    <property type="entry name" value="UNC93-LIKE PROTEIN"/>
    <property type="match status" value="1"/>
</dbReference>
<dbReference type="GO" id="GO:0006937">
    <property type="term" value="P:regulation of muscle contraction"/>
    <property type="evidence" value="ECO:0007669"/>
    <property type="project" value="TreeGrafter"/>
</dbReference>
<dbReference type="InterPro" id="IPR036259">
    <property type="entry name" value="MFS_trans_sf"/>
</dbReference>
<keyword evidence="3" id="KW-0472">Membrane</keyword>
<dbReference type="GO" id="GO:0043266">
    <property type="term" value="P:regulation of potassium ion transport"/>
    <property type="evidence" value="ECO:0007669"/>
    <property type="project" value="TreeGrafter"/>
</dbReference>
<keyword evidence="3" id="KW-0812">Transmembrane</keyword>
<dbReference type="GO" id="GO:0015459">
    <property type="term" value="F:potassium channel regulator activity"/>
    <property type="evidence" value="ECO:0007669"/>
    <property type="project" value="TreeGrafter"/>
</dbReference>
<dbReference type="PANTHER" id="PTHR19444">
    <property type="entry name" value="UNC-93 RELATED"/>
    <property type="match status" value="1"/>
</dbReference>